<sequence length="89" mass="9767">MSLLRGFICQIRGPLLSQPEGPVDPFPPHLTAHQTPTSPKAITQPSSGSSLHLRRGHRYRRPSVTATQHSAWPERRITTRRAAGGPPNS</sequence>
<evidence type="ECO:0000313" key="3">
    <source>
        <dbReference type="Proteomes" id="UP001066276"/>
    </source>
</evidence>
<evidence type="ECO:0000256" key="1">
    <source>
        <dbReference type="SAM" id="MobiDB-lite"/>
    </source>
</evidence>
<organism evidence="2 3">
    <name type="scientific">Pleurodeles waltl</name>
    <name type="common">Iberian ribbed newt</name>
    <dbReference type="NCBI Taxonomy" id="8319"/>
    <lineage>
        <taxon>Eukaryota</taxon>
        <taxon>Metazoa</taxon>
        <taxon>Chordata</taxon>
        <taxon>Craniata</taxon>
        <taxon>Vertebrata</taxon>
        <taxon>Euteleostomi</taxon>
        <taxon>Amphibia</taxon>
        <taxon>Batrachia</taxon>
        <taxon>Caudata</taxon>
        <taxon>Salamandroidea</taxon>
        <taxon>Salamandridae</taxon>
        <taxon>Pleurodelinae</taxon>
        <taxon>Pleurodeles</taxon>
    </lineage>
</organism>
<comment type="caution">
    <text evidence="2">The sequence shown here is derived from an EMBL/GenBank/DDBJ whole genome shotgun (WGS) entry which is preliminary data.</text>
</comment>
<proteinExistence type="predicted"/>
<gene>
    <name evidence="2" type="ORF">NDU88_001046</name>
</gene>
<dbReference type="EMBL" id="JANPWB010000009">
    <property type="protein sequence ID" value="KAJ1148209.1"/>
    <property type="molecule type" value="Genomic_DNA"/>
</dbReference>
<accession>A0AAV7R7G2</accession>
<feature type="region of interest" description="Disordered" evidence="1">
    <location>
        <begin position="14"/>
        <end position="89"/>
    </location>
</feature>
<reference evidence="2" key="1">
    <citation type="journal article" date="2022" name="bioRxiv">
        <title>Sequencing and chromosome-scale assembly of the giantPleurodeles waltlgenome.</title>
        <authorList>
            <person name="Brown T."/>
            <person name="Elewa A."/>
            <person name="Iarovenko S."/>
            <person name="Subramanian E."/>
            <person name="Araus A.J."/>
            <person name="Petzold A."/>
            <person name="Susuki M."/>
            <person name="Suzuki K.-i.T."/>
            <person name="Hayashi T."/>
            <person name="Toyoda A."/>
            <person name="Oliveira C."/>
            <person name="Osipova E."/>
            <person name="Leigh N.D."/>
            <person name="Simon A."/>
            <person name="Yun M.H."/>
        </authorList>
    </citation>
    <scope>NUCLEOTIDE SEQUENCE</scope>
    <source>
        <strain evidence="2">20211129_DDA</strain>
        <tissue evidence="2">Liver</tissue>
    </source>
</reference>
<name>A0AAV7R7G2_PLEWA</name>
<keyword evidence="3" id="KW-1185">Reference proteome</keyword>
<feature type="compositionally biased region" description="Polar residues" evidence="1">
    <location>
        <begin position="32"/>
        <end position="50"/>
    </location>
</feature>
<evidence type="ECO:0000313" key="2">
    <source>
        <dbReference type="EMBL" id="KAJ1148209.1"/>
    </source>
</evidence>
<protein>
    <submittedName>
        <fullName evidence="2">Uncharacterized protein</fullName>
    </submittedName>
</protein>
<dbReference type="Proteomes" id="UP001066276">
    <property type="component" value="Chromosome 5"/>
</dbReference>
<dbReference type="AlphaFoldDB" id="A0AAV7R7G2"/>
<feature type="compositionally biased region" description="Basic residues" evidence="1">
    <location>
        <begin position="52"/>
        <end position="61"/>
    </location>
</feature>